<dbReference type="InterPro" id="IPR011006">
    <property type="entry name" value="CheY-like_superfamily"/>
</dbReference>
<evidence type="ECO:0000256" key="1">
    <source>
        <dbReference type="ARBA" id="ARBA00023015"/>
    </source>
</evidence>
<feature type="domain" description="Response regulatory" evidence="7">
    <location>
        <begin position="3"/>
        <end position="119"/>
    </location>
</feature>
<dbReference type="SUPFAM" id="SSF52172">
    <property type="entry name" value="CheY-like"/>
    <property type="match status" value="1"/>
</dbReference>
<dbReference type="PROSITE" id="PS01124">
    <property type="entry name" value="HTH_ARAC_FAMILY_2"/>
    <property type="match status" value="1"/>
</dbReference>
<keyword evidence="1" id="KW-0805">Transcription regulation</keyword>
<dbReference type="Gene3D" id="1.10.10.60">
    <property type="entry name" value="Homeodomain-like"/>
    <property type="match status" value="2"/>
</dbReference>
<evidence type="ECO:0000259" key="7">
    <source>
        <dbReference type="PROSITE" id="PS50110"/>
    </source>
</evidence>
<dbReference type="Pfam" id="PF12833">
    <property type="entry name" value="HTH_18"/>
    <property type="match status" value="1"/>
</dbReference>
<dbReference type="Pfam" id="PF17853">
    <property type="entry name" value="GGDEF_2"/>
    <property type="match status" value="1"/>
</dbReference>
<accession>A0ABW5C3M7</accession>
<evidence type="ECO:0000256" key="5">
    <source>
        <dbReference type="SAM" id="Coils"/>
    </source>
</evidence>
<gene>
    <name evidence="8" type="ORF">ACFSKK_17625</name>
</gene>
<dbReference type="PANTHER" id="PTHR43280:SF2">
    <property type="entry name" value="HTH-TYPE TRANSCRIPTIONAL REGULATOR EXSA"/>
    <property type="match status" value="1"/>
</dbReference>
<dbReference type="SMART" id="SM00342">
    <property type="entry name" value="HTH_ARAC"/>
    <property type="match status" value="1"/>
</dbReference>
<keyword evidence="9" id="KW-1185">Reference proteome</keyword>
<dbReference type="InterPro" id="IPR009057">
    <property type="entry name" value="Homeodomain-like_sf"/>
</dbReference>
<evidence type="ECO:0000256" key="4">
    <source>
        <dbReference type="PROSITE-ProRule" id="PRU00169"/>
    </source>
</evidence>
<comment type="caution">
    <text evidence="8">The sequence shown here is derived from an EMBL/GenBank/DDBJ whole genome shotgun (WGS) entry which is preliminary data.</text>
</comment>
<name>A0ABW5C3M7_9BACI</name>
<keyword evidence="5" id="KW-0175">Coiled coil</keyword>
<dbReference type="Gene3D" id="3.40.50.2300">
    <property type="match status" value="1"/>
</dbReference>
<dbReference type="PANTHER" id="PTHR43280">
    <property type="entry name" value="ARAC-FAMILY TRANSCRIPTIONAL REGULATOR"/>
    <property type="match status" value="1"/>
</dbReference>
<sequence>MTNILIVDDEQVERDGLEAILKRNFPDIVIQQAKNGRLAIEVAADFQPDLVFMDIQMPGMNGIEVIEKMKSYHPSLKFILVTAYATFDYAKEAMRLGVVDYLVKPSRVKEIVETVEKVLNQIKTEQQRLEAVKQQENTLQKAMSLFETDVVTQLLFDHVHEVHLEELLEMLDIQATEEKFVISLIVSDGSEVSYSMVREKLSQTGSGWVGALYGRQLPIIVFRKQDQTFRTQATILAKEILSLNTSDKDAGWFVGIGTVYNSLSEITQSYQESLIATRDTSIPRGFQFYEDLPSLVSGFDEETTKQSEQQYFDHIRSGEWDEIFQQIVIIIDRLEQEGAMLNQTQQRVMELFWIASRVLSEMGVESDVPLYSFKSTDYRQLRAETRHLLDRMRELYENHLTSMEADTIQKIKQFIIDHAHEDISLEAVGREVGLSPIYISKIFKEQLGINYINFLTECRIEKAKRLMRDPLKSLKEITFEVGYHDPNYFSKVFKKICHSSPKEYRKNLLSKVE</sequence>
<dbReference type="InterPro" id="IPR001789">
    <property type="entry name" value="Sig_transdc_resp-reg_receiver"/>
</dbReference>
<feature type="coiled-coil region" evidence="5">
    <location>
        <begin position="108"/>
        <end position="142"/>
    </location>
</feature>
<keyword evidence="4" id="KW-0597">Phosphoprotein</keyword>
<dbReference type="InterPro" id="IPR041522">
    <property type="entry name" value="CdaR_GGDEF"/>
</dbReference>
<dbReference type="PROSITE" id="PS50110">
    <property type="entry name" value="RESPONSE_REGULATORY"/>
    <property type="match status" value="1"/>
</dbReference>
<dbReference type="Proteomes" id="UP001597318">
    <property type="component" value="Unassembled WGS sequence"/>
</dbReference>
<dbReference type="InterPro" id="IPR018060">
    <property type="entry name" value="HTH_AraC"/>
</dbReference>
<protein>
    <submittedName>
        <fullName evidence="8">Response regulator</fullName>
    </submittedName>
</protein>
<feature type="modified residue" description="4-aspartylphosphate" evidence="4">
    <location>
        <position position="54"/>
    </location>
</feature>
<evidence type="ECO:0000313" key="8">
    <source>
        <dbReference type="EMBL" id="MFD2215513.1"/>
    </source>
</evidence>
<proteinExistence type="predicted"/>
<evidence type="ECO:0000259" key="6">
    <source>
        <dbReference type="PROSITE" id="PS01124"/>
    </source>
</evidence>
<evidence type="ECO:0000313" key="9">
    <source>
        <dbReference type="Proteomes" id="UP001597318"/>
    </source>
</evidence>
<keyword evidence="3" id="KW-0804">Transcription</keyword>
<feature type="domain" description="HTH araC/xylS-type" evidence="6">
    <location>
        <begin position="409"/>
        <end position="507"/>
    </location>
</feature>
<dbReference type="EMBL" id="JBHUIK010000004">
    <property type="protein sequence ID" value="MFD2215513.1"/>
    <property type="molecule type" value="Genomic_DNA"/>
</dbReference>
<dbReference type="SUPFAM" id="SSF46689">
    <property type="entry name" value="Homeodomain-like"/>
    <property type="match status" value="2"/>
</dbReference>
<keyword evidence="2" id="KW-0238">DNA-binding</keyword>
<dbReference type="SMART" id="SM00448">
    <property type="entry name" value="REC"/>
    <property type="match status" value="1"/>
</dbReference>
<dbReference type="CDD" id="cd17536">
    <property type="entry name" value="REC_YesN-like"/>
    <property type="match status" value="1"/>
</dbReference>
<dbReference type="Pfam" id="PF00072">
    <property type="entry name" value="Response_reg"/>
    <property type="match status" value="1"/>
</dbReference>
<organism evidence="8 9">
    <name type="scientific">Metabacillus endolithicus</name>
    <dbReference type="NCBI Taxonomy" id="1535204"/>
    <lineage>
        <taxon>Bacteria</taxon>
        <taxon>Bacillati</taxon>
        <taxon>Bacillota</taxon>
        <taxon>Bacilli</taxon>
        <taxon>Bacillales</taxon>
        <taxon>Bacillaceae</taxon>
        <taxon>Metabacillus</taxon>
    </lineage>
</organism>
<reference evidence="9" key="1">
    <citation type="journal article" date="2019" name="Int. J. Syst. Evol. Microbiol.">
        <title>The Global Catalogue of Microorganisms (GCM) 10K type strain sequencing project: providing services to taxonomists for standard genome sequencing and annotation.</title>
        <authorList>
            <consortium name="The Broad Institute Genomics Platform"/>
            <consortium name="The Broad Institute Genome Sequencing Center for Infectious Disease"/>
            <person name="Wu L."/>
            <person name="Ma J."/>
        </authorList>
    </citation>
    <scope>NUCLEOTIDE SEQUENCE [LARGE SCALE GENOMIC DNA]</scope>
    <source>
        <strain evidence="9">CGMCC 1.15474</strain>
    </source>
</reference>
<evidence type="ECO:0000256" key="3">
    <source>
        <dbReference type="ARBA" id="ARBA00023163"/>
    </source>
</evidence>
<evidence type="ECO:0000256" key="2">
    <source>
        <dbReference type="ARBA" id="ARBA00023125"/>
    </source>
</evidence>
<dbReference type="RefSeq" id="WP_247340191.1">
    <property type="nucleotide sequence ID" value="NZ_CP095550.1"/>
</dbReference>